<sequence>MGAIKKVVKKATGAVSGVVKGVTGMLGLGGQDINMPEIKTPAQQLARESEVGAEDIQSGVDDESGIAAKGKRALLRPASTSSLGGMR</sequence>
<proteinExistence type="predicted"/>
<name>A0A2R2V1T4_9CAUD</name>
<dbReference type="Proteomes" id="UP000244377">
    <property type="component" value="Genome"/>
</dbReference>
<dbReference type="EMBL" id="KY744566">
    <property type="protein sequence ID" value="ARB10951.1"/>
    <property type="molecule type" value="Genomic_DNA"/>
</dbReference>
<gene>
    <name evidence="1" type="ORF">POP72_035</name>
</gene>
<evidence type="ECO:0000313" key="1">
    <source>
        <dbReference type="EMBL" id="ARB10951.1"/>
    </source>
</evidence>
<organism evidence="1 2">
    <name type="scientific">Pectobacterium phage POP72</name>
    <dbReference type="NCBI Taxonomy" id="1965269"/>
    <lineage>
        <taxon>Viruses</taxon>
        <taxon>Duplodnaviria</taxon>
        <taxon>Heunggongvirae</taxon>
        <taxon>Uroviricota</taxon>
        <taxon>Caudoviricetes</taxon>
        <taxon>Autographivirales</taxon>
        <taxon>Autosignataviridae</taxon>
        <taxon>Molineuxvirinae</taxon>
        <taxon>Axomammavirus</taxon>
        <taxon>Axomammavirus PP1</taxon>
    </lineage>
</organism>
<evidence type="ECO:0000313" key="2">
    <source>
        <dbReference type="Proteomes" id="UP000244377"/>
    </source>
</evidence>
<accession>A0A2R2V1T4</accession>
<reference evidence="1 2" key="1">
    <citation type="submission" date="2017-03" db="EMBL/GenBank/DDBJ databases">
        <authorList>
            <person name="Afonso C.L."/>
            <person name="Miller P.J."/>
            <person name="Scott M.A."/>
            <person name="Spackman E."/>
            <person name="Goraichik I."/>
            <person name="Dimitrov K.M."/>
            <person name="Suarez D.L."/>
            <person name="Swayne D.E."/>
        </authorList>
    </citation>
    <scope>NUCLEOTIDE SEQUENCE [LARGE SCALE GENOMIC DNA]</scope>
</reference>
<protein>
    <submittedName>
        <fullName evidence="1">Uncharacterized protein</fullName>
    </submittedName>
</protein>